<evidence type="ECO:0000256" key="1">
    <source>
        <dbReference type="SAM" id="Phobius"/>
    </source>
</evidence>
<accession>A0ABX7QRS2</accession>
<keyword evidence="3" id="KW-1185">Reference proteome</keyword>
<gene>
    <name evidence="2" type="ORF">JYB87_02595</name>
</gene>
<dbReference type="Proteomes" id="UP000662770">
    <property type="component" value="Chromosome"/>
</dbReference>
<keyword evidence="1" id="KW-0472">Membrane</keyword>
<dbReference type="RefSeq" id="WP_207355359.1">
    <property type="nucleotide sequence ID" value="NZ_CP071503.1"/>
</dbReference>
<sequence length="253" mass="27719">MFNTYSSGYDDIYSRINKLLPNALTAGLSSAYDAKITLETSELSGHKENFGRAIATLVLISLIPFGVDIYLLAALGKDLISVISDTPKLLLSILPLYLPVLWIAYSANKKSNLSKRLIEEYTHKGVLSKTFEGLSGQIKEIDDVGLSEELRAKLLFNLLQVNTENPGKLISDYKTTDHPVMDALDKSIKLSESLDKLKNIPGLTKLIAKLEKEREVKLAKTSKKVADGLNAGEIIVNGPKNSVKDIASESDLI</sequence>
<feature type="transmembrane region" description="Helical" evidence="1">
    <location>
        <begin position="88"/>
        <end position="107"/>
    </location>
</feature>
<keyword evidence="1" id="KW-1133">Transmembrane helix</keyword>
<evidence type="ECO:0000313" key="3">
    <source>
        <dbReference type="Proteomes" id="UP000662770"/>
    </source>
</evidence>
<keyword evidence="1" id="KW-0812">Transmembrane</keyword>
<organism evidence="2 3">
    <name type="scientific">Shewanella avicenniae</name>
    <dbReference type="NCBI Taxonomy" id="2814294"/>
    <lineage>
        <taxon>Bacteria</taxon>
        <taxon>Pseudomonadati</taxon>
        <taxon>Pseudomonadota</taxon>
        <taxon>Gammaproteobacteria</taxon>
        <taxon>Alteromonadales</taxon>
        <taxon>Shewanellaceae</taxon>
        <taxon>Shewanella</taxon>
    </lineage>
</organism>
<reference evidence="2 3" key="1">
    <citation type="submission" date="2021-03" db="EMBL/GenBank/DDBJ databases">
        <title>Novel species identification of genus Shewanella.</title>
        <authorList>
            <person name="Liu G."/>
            <person name="Zhang Q."/>
        </authorList>
    </citation>
    <scope>NUCLEOTIDE SEQUENCE [LARGE SCALE GENOMIC DNA]</scope>
    <source>
        <strain evidence="2 3">FJAT-51800</strain>
    </source>
</reference>
<feature type="transmembrane region" description="Helical" evidence="1">
    <location>
        <begin position="53"/>
        <end position="76"/>
    </location>
</feature>
<evidence type="ECO:0000313" key="2">
    <source>
        <dbReference type="EMBL" id="QSX34154.1"/>
    </source>
</evidence>
<name>A0ABX7QRS2_9GAMM</name>
<protein>
    <submittedName>
        <fullName evidence="2">Uncharacterized protein</fullName>
    </submittedName>
</protein>
<proteinExistence type="predicted"/>
<dbReference type="EMBL" id="CP071503">
    <property type="protein sequence ID" value="QSX34154.1"/>
    <property type="molecule type" value="Genomic_DNA"/>
</dbReference>